<organism evidence="1">
    <name type="scientific">marine sediment metagenome</name>
    <dbReference type="NCBI Taxonomy" id="412755"/>
    <lineage>
        <taxon>unclassified sequences</taxon>
        <taxon>metagenomes</taxon>
        <taxon>ecological metagenomes</taxon>
    </lineage>
</organism>
<comment type="caution">
    <text evidence="1">The sequence shown here is derived from an EMBL/GenBank/DDBJ whole genome shotgun (WGS) entry which is preliminary data.</text>
</comment>
<gene>
    <name evidence="1" type="ORF">LCGC14_0363160</name>
</gene>
<proteinExistence type="predicted"/>
<accession>A0A0F9T7C8</accession>
<sequence>MAKLTKGYNLAKLEKVYFVRTKHSGEPVGKFKEFGDKDKAFKYAKRKIDKDFGVEVIRQHV</sequence>
<protein>
    <submittedName>
        <fullName evidence="1">Uncharacterized protein</fullName>
    </submittedName>
</protein>
<dbReference type="EMBL" id="LAZR01000284">
    <property type="protein sequence ID" value="KKN77120.1"/>
    <property type="molecule type" value="Genomic_DNA"/>
</dbReference>
<evidence type="ECO:0000313" key="1">
    <source>
        <dbReference type="EMBL" id="KKN77120.1"/>
    </source>
</evidence>
<reference evidence="1" key="1">
    <citation type="journal article" date="2015" name="Nature">
        <title>Complex archaea that bridge the gap between prokaryotes and eukaryotes.</title>
        <authorList>
            <person name="Spang A."/>
            <person name="Saw J.H."/>
            <person name="Jorgensen S.L."/>
            <person name="Zaremba-Niedzwiedzka K."/>
            <person name="Martijn J."/>
            <person name="Lind A.E."/>
            <person name="van Eijk R."/>
            <person name="Schleper C."/>
            <person name="Guy L."/>
            <person name="Ettema T.J."/>
        </authorList>
    </citation>
    <scope>NUCLEOTIDE SEQUENCE</scope>
</reference>
<name>A0A0F9T7C8_9ZZZZ</name>
<dbReference type="AlphaFoldDB" id="A0A0F9T7C8"/>